<proteinExistence type="predicted"/>
<sequence>MGWVWTDDEAAADGSSSSFYSDASDFCISSSSSGERCSTRKVVKTQCRTEEVEPGKFMRKCQKTEEIFKDCVGRRAWLQEDSEILSKHMVLVLLNVLLLCLSPTELVQSNKEYTEEDVTGQMAKGALSLDNSEDTNFPGLNRDIEAIGRSLFGTISRAFEAAEEIKNGFFNVFGDPVTPHINGGDSSSAAKSRGFPIEVPQKEVPSGPSKSDGDVDLSGLARDI</sequence>
<evidence type="ECO:0000256" key="1">
    <source>
        <dbReference type="SAM" id="MobiDB-lite"/>
    </source>
</evidence>
<dbReference type="Gramene" id="CDP10569">
    <property type="protein sequence ID" value="CDP10569"/>
    <property type="gene ID" value="GSCOC_T00031331001"/>
</dbReference>
<dbReference type="OrthoDB" id="1914474at2759"/>
<dbReference type="FunCoup" id="A0A068UQM9">
    <property type="interactions" value="1183"/>
</dbReference>
<dbReference type="PANTHER" id="PTHR35722:SF1">
    <property type="entry name" value="MAL D 1-ASSOCIATED PROTEIN"/>
    <property type="match status" value="1"/>
</dbReference>
<dbReference type="Proteomes" id="UP000295252">
    <property type="component" value="Chromosome VIII"/>
</dbReference>
<protein>
    <submittedName>
        <fullName evidence="2">Uncharacterized protein</fullName>
    </submittedName>
</protein>
<dbReference type="OMA" id="FGFPPAH"/>
<dbReference type="InterPro" id="IPR053346">
    <property type="entry name" value="Fra_a_1-associated"/>
</dbReference>
<dbReference type="STRING" id="49390.A0A068UQM9"/>
<dbReference type="EMBL" id="HG739129">
    <property type="protein sequence ID" value="CDP10569.1"/>
    <property type="molecule type" value="Genomic_DNA"/>
</dbReference>
<feature type="region of interest" description="Disordered" evidence="1">
    <location>
        <begin position="181"/>
        <end position="224"/>
    </location>
</feature>
<keyword evidence="3" id="KW-1185">Reference proteome</keyword>
<evidence type="ECO:0000313" key="2">
    <source>
        <dbReference type="EMBL" id="CDP10569.1"/>
    </source>
</evidence>
<dbReference type="PANTHER" id="PTHR35722">
    <property type="entry name" value="MAL D 1-ASSOCIATED PROTEIN"/>
    <property type="match status" value="1"/>
</dbReference>
<dbReference type="PhylomeDB" id="A0A068UQM9"/>
<dbReference type="AlphaFoldDB" id="A0A068UQM9"/>
<name>A0A068UQM9_COFCA</name>
<evidence type="ECO:0000313" key="3">
    <source>
        <dbReference type="Proteomes" id="UP000295252"/>
    </source>
</evidence>
<dbReference type="InParanoid" id="A0A068UQM9"/>
<accession>A0A068UQM9</accession>
<organism evidence="2 3">
    <name type="scientific">Coffea canephora</name>
    <name type="common">Robusta coffee</name>
    <dbReference type="NCBI Taxonomy" id="49390"/>
    <lineage>
        <taxon>Eukaryota</taxon>
        <taxon>Viridiplantae</taxon>
        <taxon>Streptophyta</taxon>
        <taxon>Embryophyta</taxon>
        <taxon>Tracheophyta</taxon>
        <taxon>Spermatophyta</taxon>
        <taxon>Magnoliopsida</taxon>
        <taxon>eudicotyledons</taxon>
        <taxon>Gunneridae</taxon>
        <taxon>Pentapetalae</taxon>
        <taxon>asterids</taxon>
        <taxon>lamiids</taxon>
        <taxon>Gentianales</taxon>
        <taxon>Rubiaceae</taxon>
        <taxon>Ixoroideae</taxon>
        <taxon>Gardenieae complex</taxon>
        <taxon>Bertiereae - Coffeeae clade</taxon>
        <taxon>Coffeeae</taxon>
        <taxon>Coffea</taxon>
    </lineage>
</organism>
<gene>
    <name evidence="2" type="ORF">GSCOC_T00031331001</name>
</gene>
<reference evidence="3" key="1">
    <citation type="journal article" date="2014" name="Science">
        <title>The coffee genome provides insight into the convergent evolution of caffeine biosynthesis.</title>
        <authorList>
            <person name="Denoeud F."/>
            <person name="Carretero-Paulet L."/>
            <person name="Dereeper A."/>
            <person name="Droc G."/>
            <person name="Guyot R."/>
            <person name="Pietrella M."/>
            <person name="Zheng C."/>
            <person name="Alberti A."/>
            <person name="Anthony F."/>
            <person name="Aprea G."/>
            <person name="Aury J.M."/>
            <person name="Bento P."/>
            <person name="Bernard M."/>
            <person name="Bocs S."/>
            <person name="Campa C."/>
            <person name="Cenci A."/>
            <person name="Combes M.C."/>
            <person name="Crouzillat D."/>
            <person name="Da Silva C."/>
            <person name="Daddiego L."/>
            <person name="De Bellis F."/>
            <person name="Dussert S."/>
            <person name="Garsmeur O."/>
            <person name="Gayraud T."/>
            <person name="Guignon V."/>
            <person name="Jahn K."/>
            <person name="Jamilloux V."/>
            <person name="Joet T."/>
            <person name="Labadie K."/>
            <person name="Lan T."/>
            <person name="Leclercq J."/>
            <person name="Lepelley M."/>
            <person name="Leroy T."/>
            <person name="Li L.T."/>
            <person name="Librado P."/>
            <person name="Lopez L."/>
            <person name="Munoz A."/>
            <person name="Noel B."/>
            <person name="Pallavicini A."/>
            <person name="Perrotta G."/>
            <person name="Poncet V."/>
            <person name="Pot D."/>
            <person name="Priyono X."/>
            <person name="Rigoreau M."/>
            <person name="Rouard M."/>
            <person name="Rozas J."/>
            <person name="Tranchant-Dubreuil C."/>
            <person name="VanBuren R."/>
            <person name="Zhang Q."/>
            <person name="Andrade A.C."/>
            <person name="Argout X."/>
            <person name="Bertrand B."/>
            <person name="de Kochko A."/>
            <person name="Graziosi G."/>
            <person name="Henry R.J."/>
            <person name="Jayarama X."/>
            <person name="Ming R."/>
            <person name="Nagai C."/>
            <person name="Rounsley S."/>
            <person name="Sankoff D."/>
            <person name="Giuliano G."/>
            <person name="Albert V.A."/>
            <person name="Wincker P."/>
            <person name="Lashermes P."/>
        </authorList>
    </citation>
    <scope>NUCLEOTIDE SEQUENCE [LARGE SCALE GENOMIC DNA]</scope>
    <source>
        <strain evidence="3">cv. DH200-94</strain>
    </source>
</reference>